<gene>
    <name evidence="2" type="ORF">TanjilG_08962</name>
</gene>
<keyword evidence="3" id="KW-1185">Reference proteome</keyword>
<dbReference type="EMBL" id="CM007379">
    <property type="protein sequence ID" value="OIV91550.1"/>
    <property type="molecule type" value="Genomic_DNA"/>
</dbReference>
<protein>
    <submittedName>
        <fullName evidence="2">Uncharacterized protein</fullName>
    </submittedName>
</protein>
<accession>A0A4P1QP75</accession>
<dbReference type="AlphaFoldDB" id="A0A4P1QP75"/>
<evidence type="ECO:0000313" key="2">
    <source>
        <dbReference type="EMBL" id="OIV91550.1"/>
    </source>
</evidence>
<evidence type="ECO:0000313" key="3">
    <source>
        <dbReference type="Proteomes" id="UP000188354"/>
    </source>
</evidence>
<dbReference type="Gramene" id="OIV91550">
    <property type="protein sequence ID" value="OIV91550"/>
    <property type="gene ID" value="TanjilG_08962"/>
</dbReference>
<organism evidence="2 3">
    <name type="scientific">Lupinus angustifolius</name>
    <name type="common">Narrow-leaved blue lupine</name>
    <dbReference type="NCBI Taxonomy" id="3871"/>
    <lineage>
        <taxon>Eukaryota</taxon>
        <taxon>Viridiplantae</taxon>
        <taxon>Streptophyta</taxon>
        <taxon>Embryophyta</taxon>
        <taxon>Tracheophyta</taxon>
        <taxon>Spermatophyta</taxon>
        <taxon>Magnoliopsida</taxon>
        <taxon>eudicotyledons</taxon>
        <taxon>Gunneridae</taxon>
        <taxon>Pentapetalae</taxon>
        <taxon>rosids</taxon>
        <taxon>fabids</taxon>
        <taxon>Fabales</taxon>
        <taxon>Fabaceae</taxon>
        <taxon>Papilionoideae</taxon>
        <taxon>50 kb inversion clade</taxon>
        <taxon>genistoids sensu lato</taxon>
        <taxon>core genistoids</taxon>
        <taxon>Genisteae</taxon>
        <taxon>Lupinus</taxon>
    </lineage>
</organism>
<dbReference type="Proteomes" id="UP000188354">
    <property type="component" value="Chromosome LG19"/>
</dbReference>
<evidence type="ECO:0000256" key="1">
    <source>
        <dbReference type="SAM" id="MobiDB-lite"/>
    </source>
</evidence>
<proteinExistence type="predicted"/>
<feature type="region of interest" description="Disordered" evidence="1">
    <location>
        <begin position="50"/>
        <end position="69"/>
    </location>
</feature>
<sequence length="69" mass="7532">MVFLAPLKSGMKKEKEVGEMKIIVVVNPSGGAEVYPIEEDDANSDIDYVNQQSKGENEKSVEGANDFNV</sequence>
<reference evidence="2 3" key="1">
    <citation type="journal article" date="2017" name="Plant Biotechnol. J.">
        <title>A comprehensive draft genome sequence for lupin (Lupinus angustifolius), an emerging health food: insights into plant-microbe interactions and legume evolution.</title>
        <authorList>
            <person name="Hane J.K."/>
            <person name="Ming Y."/>
            <person name="Kamphuis L.G."/>
            <person name="Nelson M.N."/>
            <person name="Garg G."/>
            <person name="Atkins C.A."/>
            <person name="Bayer P.E."/>
            <person name="Bravo A."/>
            <person name="Bringans S."/>
            <person name="Cannon S."/>
            <person name="Edwards D."/>
            <person name="Foley R."/>
            <person name="Gao L.L."/>
            <person name="Harrison M.J."/>
            <person name="Huang W."/>
            <person name="Hurgobin B."/>
            <person name="Li S."/>
            <person name="Liu C.W."/>
            <person name="McGrath A."/>
            <person name="Morahan G."/>
            <person name="Murray J."/>
            <person name="Weller J."/>
            <person name="Jian J."/>
            <person name="Singh K.B."/>
        </authorList>
    </citation>
    <scope>NUCLEOTIDE SEQUENCE [LARGE SCALE GENOMIC DNA]</scope>
    <source>
        <strain evidence="3">cv. Tanjil</strain>
        <tissue evidence="2">Whole plant</tissue>
    </source>
</reference>
<name>A0A4P1QP75_LUPAN</name>